<evidence type="ECO:0000256" key="2">
    <source>
        <dbReference type="ARBA" id="ARBA00004651"/>
    </source>
</evidence>
<dbReference type="RefSeq" id="WP_290259275.1">
    <property type="nucleotide sequence ID" value="NZ_JAUFQG010000004.1"/>
</dbReference>
<feature type="transmembrane region" description="Helical" evidence="10">
    <location>
        <begin position="148"/>
        <end position="170"/>
    </location>
</feature>
<evidence type="ECO:0000256" key="5">
    <source>
        <dbReference type="ARBA" id="ARBA00022475"/>
    </source>
</evidence>
<dbReference type="InterPro" id="IPR000515">
    <property type="entry name" value="MetI-like"/>
</dbReference>
<keyword evidence="8 10" id="KW-1133">Transmembrane helix</keyword>
<dbReference type="Pfam" id="PF00528">
    <property type="entry name" value="BPD_transp_1"/>
    <property type="match status" value="1"/>
</dbReference>
<keyword evidence="9 10" id="KW-0472">Membrane</keyword>
<keyword evidence="14" id="KW-1185">Reference proteome</keyword>
<evidence type="ECO:0000313" key="14">
    <source>
        <dbReference type="Proteomes" id="UP001595840"/>
    </source>
</evidence>
<protein>
    <recommendedName>
        <fullName evidence="11">Molybdenum transport system permease</fullName>
    </recommendedName>
</protein>
<gene>
    <name evidence="13" type="primary">modB</name>
    <name evidence="13" type="ORF">ACFOX3_10185</name>
</gene>
<keyword evidence="7 10" id="KW-0812">Transmembrane</keyword>
<dbReference type="InterPro" id="IPR035906">
    <property type="entry name" value="MetI-like_sf"/>
</dbReference>
<evidence type="ECO:0000259" key="12">
    <source>
        <dbReference type="PROSITE" id="PS50928"/>
    </source>
</evidence>
<evidence type="ECO:0000256" key="6">
    <source>
        <dbReference type="ARBA" id="ARBA00022505"/>
    </source>
</evidence>
<dbReference type="InterPro" id="IPR011867">
    <property type="entry name" value="ModB_ABC"/>
</dbReference>
<feature type="transmembrane region" description="Helical" evidence="10">
    <location>
        <begin position="48"/>
        <end position="68"/>
    </location>
</feature>
<feature type="transmembrane region" description="Helical" evidence="10">
    <location>
        <begin position="88"/>
        <end position="108"/>
    </location>
</feature>
<evidence type="ECO:0000256" key="10">
    <source>
        <dbReference type="RuleBase" id="RU363032"/>
    </source>
</evidence>
<dbReference type="Proteomes" id="UP001595840">
    <property type="component" value="Unassembled WGS sequence"/>
</dbReference>
<keyword evidence="6 11" id="KW-0500">Molybdenum</keyword>
<comment type="caution">
    <text evidence="13">The sequence shown here is derived from an EMBL/GenBank/DDBJ whole genome shotgun (WGS) entry which is preliminary data.</text>
</comment>
<comment type="subcellular location">
    <subcellularLocation>
        <location evidence="11">Cell inner membrane</location>
        <topology evidence="11">Multi-pass membrane protein</topology>
    </subcellularLocation>
    <subcellularLocation>
        <location evidence="2 10">Cell membrane</location>
        <topology evidence="2 10">Multi-pass membrane protein</topology>
    </subcellularLocation>
</comment>
<evidence type="ECO:0000256" key="3">
    <source>
        <dbReference type="ARBA" id="ARBA00007069"/>
    </source>
</evidence>
<dbReference type="NCBIfam" id="TIGR02141">
    <property type="entry name" value="modB_ABC"/>
    <property type="match status" value="1"/>
</dbReference>
<keyword evidence="5" id="KW-1003">Cell membrane</keyword>
<evidence type="ECO:0000256" key="4">
    <source>
        <dbReference type="ARBA" id="ARBA00022448"/>
    </source>
</evidence>
<proteinExistence type="inferred from homology"/>
<accession>A0ABV8V653</accession>
<keyword evidence="11" id="KW-0997">Cell inner membrane</keyword>
<feature type="domain" description="ABC transmembrane type-1" evidence="12">
    <location>
        <begin position="11"/>
        <end position="215"/>
    </location>
</feature>
<comment type="similarity">
    <text evidence="3 11">Belongs to the binding-protein-dependent transport system permease family. CysTW subfamily.</text>
</comment>
<evidence type="ECO:0000256" key="1">
    <source>
        <dbReference type="ARBA" id="ARBA00002949"/>
    </source>
</evidence>
<evidence type="ECO:0000256" key="8">
    <source>
        <dbReference type="ARBA" id="ARBA00022989"/>
    </source>
</evidence>
<name>A0ABV8V653_9GAMM</name>
<dbReference type="PANTHER" id="PTHR30183:SF8">
    <property type="entry name" value="MOLYBDENUM TRANSPORT SYSTEM PERMEASE"/>
    <property type="match status" value="1"/>
</dbReference>
<reference evidence="14" key="1">
    <citation type="journal article" date="2019" name="Int. J. Syst. Evol. Microbiol.">
        <title>The Global Catalogue of Microorganisms (GCM) 10K type strain sequencing project: providing services to taxonomists for standard genome sequencing and annotation.</title>
        <authorList>
            <consortium name="The Broad Institute Genomics Platform"/>
            <consortium name="The Broad Institute Genome Sequencing Center for Infectious Disease"/>
            <person name="Wu L."/>
            <person name="Ma J."/>
        </authorList>
    </citation>
    <scope>NUCLEOTIDE SEQUENCE [LARGE SCALE GENOMIC DNA]</scope>
    <source>
        <strain evidence="14">CECT 8570</strain>
    </source>
</reference>
<organism evidence="13 14">
    <name type="scientific">Simiduia curdlanivorans</name>
    <dbReference type="NCBI Taxonomy" id="1492769"/>
    <lineage>
        <taxon>Bacteria</taxon>
        <taxon>Pseudomonadati</taxon>
        <taxon>Pseudomonadota</taxon>
        <taxon>Gammaproteobacteria</taxon>
        <taxon>Cellvibrionales</taxon>
        <taxon>Cellvibrionaceae</taxon>
        <taxon>Simiduia</taxon>
    </lineage>
</organism>
<keyword evidence="4 10" id="KW-0813">Transport</keyword>
<dbReference type="SUPFAM" id="SSF161098">
    <property type="entry name" value="MetI-like"/>
    <property type="match status" value="1"/>
</dbReference>
<comment type="function">
    <text evidence="1 11">Part of the binding-protein-dependent transport system for molybdenum; probably responsible for the translocation of the substrate across the membrane.</text>
</comment>
<dbReference type="Gene3D" id="1.10.3720.10">
    <property type="entry name" value="MetI-like"/>
    <property type="match status" value="1"/>
</dbReference>
<feature type="transmembrane region" description="Helical" evidence="10">
    <location>
        <begin position="12"/>
        <end position="36"/>
    </location>
</feature>
<evidence type="ECO:0000256" key="11">
    <source>
        <dbReference type="RuleBase" id="RU365097"/>
    </source>
</evidence>
<dbReference type="EMBL" id="JBHSCX010000008">
    <property type="protein sequence ID" value="MFC4362673.1"/>
    <property type="molecule type" value="Genomic_DNA"/>
</dbReference>
<sequence>MPLPAASVQAILLTLELAFISTLLLLILATPLAWWLQKSHAWYARVTEIIVALPLVLPPTVIGFYLLIAFSPNHWLGAQWLAITGQTLAFSFTGLVLGSMIYSLPFVVQPLQSAFAQLDKGLLEMAQVQQLNLAQQFRHIIFPLCKRGFIGAAVLGFAHTMGEFGVVLMIGGNLPNETQVASIAIFDAVESLNYSAAHQLSLVMLAIAVAALLTLYWRKGAAR</sequence>
<dbReference type="PROSITE" id="PS50928">
    <property type="entry name" value="ABC_TM1"/>
    <property type="match status" value="1"/>
</dbReference>
<dbReference type="CDD" id="cd06261">
    <property type="entry name" value="TM_PBP2"/>
    <property type="match status" value="1"/>
</dbReference>
<evidence type="ECO:0000313" key="13">
    <source>
        <dbReference type="EMBL" id="MFC4362673.1"/>
    </source>
</evidence>
<evidence type="ECO:0000256" key="7">
    <source>
        <dbReference type="ARBA" id="ARBA00022692"/>
    </source>
</evidence>
<feature type="transmembrane region" description="Helical" evidence="10">
    <location>
        <begin position="196"/>
        <end position="217"/>
    </location>
</feature>
<evidence type="ECO:0000256" key="9">
    <source>
        <dbReference type="ARBA" id="ARBA00023136"/>
    </source>
</evidence>
<dbReference type="PANTHER" id="PTHR30183">
    <property type="entry name" value="MOLYBDENUM TRANSPORT SYSTEM PERMEASE PROTEIN MODB"/>
    <property type="match status" value="1"/>
</dbReference>